<dbReference type="Pfam" id="PF00072">
    <property type="entry name" value="Response_reg"/>
    <property type="match status" value="1"/>
</dbReference>
<reference evidence="3 4" key="1">
    <citation type="submission" date="2020-02" db="EMBL/GenBank/DDBJ databases">
        <title>Genome analysis of Thermosulfuriphilus ammonigenes ST65T, an anaerobic thermophilic chemolithoautotrophic bacterium isolated from a deep-sea hydrothermal vent.</title>
        <authorList>
            <person name="Slobodkina G."/>
            <person name="Allioux M."/>
            <person name="Merkel A."/>
            <person name="Alain K."/>
            <person name="Jebbar M."/>
            <person name="Slobodkin A."/>
        </authorList>
    </citation>
    <scope>NUCLEOTIDE SEQUENCE [LARGE SCALE GENOMIC DNA]</scope>
    <source>
        <strain evidence="3 4">ST65</strain>
    </source>
</reference>
<organism evidence="3 4">
    <name type="scientific">Thermosulfuriphilus ammonigenes</name>
    <dbReference type="NCBI Taxonomy" id="1936021"/>
    <lineage>
        <taxon>Bacteria</taxon>
        <taxon>Pseudomonadati</taxon>
        <taxon>Thermodesulfobacteriota</taxon>
        <taxon>Thermodesulfobacteria</taxon>
        <taxon>Thermodesulfobacteriales</taxon>
        <taxon>Thermodesulfobacteriaceae</taxon>
        <taxon>Thermosulfuriphilus</taxon>
    </lineage>
</organism>
<dbReference type="EMBL" id="CP048877">
    <property type="protein sequence ID" value="QIJ72658.1"/>
    <property type="molecule type" value="Genomic_DNA"/>
</dbReference>
<keyword evidence="4" id="KW-1185">Reference proteome</keyword>
<dbReference type="PANTHER" id="PTHR44591">
    <property type="entry name" value="STRESS RESPONSE REGULATOR PROTEIN 1"/>
    <property type="match status" value="1"/>
</dbReference>
<dbReference type="KEGG" id="tav:G4V39_10390"/>
<dbReference type="AlphaFoldDB" id="A0A6G7PYY7"/>
<dbReference type="PANTHER" id="PTHR44591:SF14">
    <property type="entry name" value="PROTEIN PILG"/>
    <property type="match status" value="1"/>
</dbReference>
<dbReference type="SUPFAM" id="SSF52172">
    <property type="entry name" value="CheY-like"/>
    <property type="match status" value="1"/>
</dbReference>
<keyword evidence="2" id="KW-0902">Two-component regulatory system</keyword>
<dbReference type="CDD" id="cd19923">
    <property type="entry name" value="REC_CheY_CheY3"/>
    <property type="match status" value="1"/>
</dbReference>
<keyword evidence="1" id="KW-0597">Phosphoprotein</keyword>
<evidence type="ECO:0000313" key="3">
    <source>
        <dbReference type="EMBL" id="QIJ72658.1"/>
    </source>
</evidence>
<evidence type="ECO:0000256" key="2">
    <source>
        <dbReference type="ARBA" id="ARBA00023012"/>
    </source>
</evidence>
<dbReference type="RefSeq" id="WP_166032874.1">
    <property type="nucleotide sequence ID" value="NZ_CP048877.1"/>
</dbReference>
<dbReference type="GO" id="GO:0000160">
    <property type="term" value="P:phosphorelay signal transduction system"/>
    <property type="evidence" value="ECO:0007669"/>
    <property type="project" value="UniProtKB-KW"/>
</dbReference>
<gene>
    <name evidence="3" type="ORF">G4V39_10390</name>
</gene>
<dbReference type="Proteomes" id="UP000502179">
    <property type="component" value="Chromosome"/>
</dbReference>
<dbReference type="PROSITE" id="PS50110">
    <property type="entry name" value="RESPONSE_REGULATORY"/>
    <property type="match status" value="1"/>
</dbReference>
<name>A0A6G7PYY7_9BACT</name>
<sequence length="127" mass="14553">MPADPNMKILIVDDFATMRRIVKNILSQLGFKNFLEADDGSTAWEILQKEKVDLIVSDWNMPKMTGLELLKKVRADERLKDIPFLMVTAEAQKENIIEAVKHKVSQYIVKPFTAETMGEKIKKIFGD</sequence>
<dbReference type="SMART" id="SM00448">
    <property type="entry name" value="REC"/>
    <property type="match status" value="1"/>
</dbReference>
<dbReference type="Gene3D" id="3.40.50.2300">
    <property type="match status" value="1"/>
</dbReference>
<accession>A0A6G7PYY7</accession>
<evidence type="ECO:0000313" key="4">
    <source>
        <dbReference type="Proteomes" id="UP000502179"/>
    </source>
</evidence>
<dbReference type="InterPro" id="IPR011006">
    <property type="entry name" value="CheY-like_superfamily"/>
</dbReference>
<protein>
    <submittedName>
        <fullName evidence="3">Response regulator</fullName>
    </submittedName>
</protein>
<dbReference type="InterPro" id="IPR050595">
    <property type="entry name" value="Bact_response_regulator"/>
</dbReference>
<evidence type="ECO:0000256" key="1">
    <source>
        <dbReference type="ARBA" id="ARBA00022553"/>
    </source>
</evidence>
<proteinExistence type="predicted"/>
<dbReference type="InterPro" id="IPR001789">
    <property type="entry name" value="Sig_transdc_resp-reg_receiver"/>
</dbReference>